<dbReference type="GO" id="GO:0006887">
    <property type="term" value="P:exocytosis"/>
    <property type="evidence" value="ECO:0007669"/>
    <property type="project" value="TreeGrafter"/>
</dbReference>
<organism evidence="3 4">
    <name type="scientific">Ciona savignyi</name>
    <name type="common">Pacific transparent sea squirt</name>
    <dbReference type="NCBI Taxonomy" id="51511"/>
    <lineage>
        <taxon>Eukaryota</taxon>
        <taxon>Metazoa</taxon>
        <taxon>Chordata</taxon>
        <taxon>Tunicata</taxon>
        <taxon>Ascidiacea</taxon>
        <taxon>Phlebobranchia</taxon>
        <taxon>Cionidae</taxon>
        <taxon>Ciona</taxon>
    </lineage>
</organism>
<dbReference type="Proteomes" id="UP000007875">
    <property type="component" value="Unassembled WGS sequence"/>
</dbReference>
<dbReference type="HOGENOM" id="CLU_663849_0_0_1"/>
<sequence length="414" mass="47595">MENLLDLTYLTESERKWIQEVLDRDETIQKAEDARIERLKSKAMRTNNPTIRKKIKMRTGEWFLDLADKDQSLKKRGVDSVRASIRRKGKDRPKTISQRTTQITDLVEQVDITPVADPEPIVPEESYFSRTHSNYGDNSYDESSEIDDESKNQEPRVTEAENQVADESIYCDVTNNRIADENDPEKTVSPAFESPLTLENVHTHIELDQTPENQPEIHHKEPELEQTPENQENQPEIHHKEPELDQTPENQPKIHHKEPELDQTPEIIPENEKVEELSSAMTFLQTIDKGKTAERMDAHLPILNCTREILDLIGSLQDQGCTCTGRDTLLEISSQERVIKKVVEMLSQPKNAELPLYYELADHEMSLVTVKQIDKSVTQDPHDEDIYLGEPPQNLRQIVDALMVSDEYQDAGNC</sequence>
<reference evidence="3" key="2">
    <citation type="submission" date="2025-08" db="UniProtKB">
        <authorList>
            <consortium name="Ensembl"/>
        </authorList>
    </citation>
    <scope>IDENTIFICATION</scope>
</reference>
<proteinExistence type="predicted"/>
<feature type="compositionally biased region" description="Polar residues" evidence="1">
    <location>
        <begin position="128"/>
        <end position="137"/>
    </location>
</feature>
<feature type="region of interest" description="Disordered" evidence="1">
    <location>
        <begin position="240"/>
        <end position="264"/>
    </location>
</feature>
<keyword evidence="4" id="KW-1185">Reference proteome</keyword>
<dbReference type="GeneTree" id="ENSGT00390000015253"/>
<dbReference type="PROSITE" id="PS50916">
    <property type="entry name" value="RABBD"/>
    <property type="match status" value="1"/>
</dbReference>
<feature type="compositionally biased region" description="Basic and acidic residues" evidence="1">
    <location>
        <begin position="149"/>
        <end position="159"/>
    </location>
</feature>
<dbReference type="STRING" id="51511.ENSCSAVP00000005033"/>
<dbReference type="AlphaFoldDB" id="H2YI84"/>
<evidence type="ECO:0000259" key="2">
    <source>
        <dbReference type="PROSITE" id="PS50916"/>
    </source>
</evidence>
<dbReference type="PANTHER" id="PTHR45716:SF3">
    <property type="entry name" value="SYNAPTOTAGMIN-LIKE PROTEIN 1"/>
    <property type="match status" value="1"/>
</dbReference>
<name>H2YI84_CIOSA</name>
<reference evidence="4" key="1">
    <citation type="submission" date="2003-08" db="EMBL/GenBank/DDBJ databases">
        <authorList>
            <person name="Birren B."/>
            <person name="Nusbaum C."/>
            <person name="Abebe A."/>
            <person name="Abouelleil A."/>
            <person name="Adekoya E."/>
            <person name="Ait-zahra M."/>
            <person name="Allen N."/>
            <person name="Allen T."/>
            <person name="An P."/>
            <person name="Anderson M."/>
            <person name="Anderson S."/>
            <person name="Arachchi H."/>
            <person name="Armbruster J."/>
            <person name="Bachantsang P."/>
            <person name="Baldwin J."/>
            <person name="Barry A."/>
            <person name="Bayul T."/>
            <person name="Blitshsteyn B."/>
            <person name="Bloom T."/>
            <person name="Blye J."/>
            <person name="Boguslavskiy L."/>
            <person name="Borowsky M."/>
            <person name="Boukhgalter B."/>
            <person name="Brunache A."/>
            <person name="Butler J."/>
            <person name="Calixte N."/>
            <person name="Calvo S."/>
            <person name="Camarata J."/>
            <person name="Campo K."/>
            <person name="Chang J."/>
            <person name="Cheshatsang Y."/>
            <person name="Citroen M."/>
            <person name="Collymore A."/>
            <person name="Considine T."/>
            <person name="Cook A."/>
            <person name="Cooke P."/>
            <person name="Corum B."/>
            <person name="Cuomo C."/>
            <person name="David R."/>
            <person name="Dawoe T."/>
            <person name="Degray S."/>
            <person name="Dodge S."/>
            <person name="Dooley K."/>
            <person name="Dorje P."/>
            <person name="Dorjee K."/>
            <person name="Dorris L."/>
            <person name="Duffey N."/>
            <person name="Dupes A."/>
            <person name="Elkins T."/>
            <person name="Engels R."/>
            <person name="Erickson J."/>
            <person name="Farina A."/>
            <person name="Faro S."/>
            <person name="Ferreira P."/>
            <person name="Fischer H."/>
            <person name="Fitzgerald M."/>
            <person name="Foley K."/>
            <person name="Gage D."/>
            <person name="Galagan J."/>
            <person name="Gearin G."/>
            <person name="Gnerre S."/>
            <person name="Gnirke A."/>
            <person name="Goyette A."/>
            <person name="Graham J."/>
            <person name="Grandbois E."/>
            <person name="Gyaltsen K."/>
            <person name="Hafez N."/>
            <person name="Hagopian D."/>
            <person name="Hagos B."/>
            <person name="Hall J."/>
            <person name="Hatcher B."/>
            <person name="Heller A."/>
            <person name="Higgins H."/>
            <person name="Honan T."/>
            <person name="Horn A."/>
            <person name="Houde N."/>
            <person name="Hughes L."/>
            <person name="Hulme W."/>
            <person name="Husby E."/>
            <person name="Iliev I."/>
            <person name="Jaffe D."/>
            <person name="Jones C."/>
            <person name="Kamal M."/>
            <person name="Kamat A."/>
            <person name="Kamvysselis M."/>
            <person name="Karlsson E."/>
            <person name="Kells C."/>
            <person name="Kieu A."/>
            <person name="Kisner P."/>
            <person name="Kodira C."/>
            <person name="Kulbokas E."/>
            <person name="Labutti K."/>
            <person name="Lama D."/>
            <person name="Landers T."/>
            <person name="Leger J."/>
            <person name="Levine S."/>
            <person name="Lewis D."/>
            <person name="Lewis T."/>
            <person name="Lindblad-toh K."/>
            <person name="Liu X."/>
            <person name="Lokyitsang T."/>
            <person name="Lokyitsang Y."/>
            <person name="Lucien O."/>
            <person name="Lui A."/>
            <person name="Ma L.J."/>
            <person name="Mabbitt R."/>
            <person name="Macdonald J."/>
            <person name="Maclean C."/>
            <person name="Major J."/>
            <person name="Manning J."/>
            <person name="Marabella R."/>
            <person name="Maru K."/>
            <person name="Matthews C."/>
            <person name="Mauceli E."/>
            <person name="Mccarthy M."/>
            <person name="Mcdonough S."/>
            <person name="Mcghee T."/>
            <person name="Meldrim J."/>
            <person name="Meneus L."/>
            <person name="Mesirov J."/>
            <person name="Mihalev A."/>
            <person name="Mihova T."/>
            <person name="Mikkelsen T."/>
            <person name="Mlenga V."/>
            <person name="Moru K."/>
            <person name="Mozes J."/>
            <person name="Mulrain L."/>
            <person name="Munson G."/>
            <person name="Naylor J."/>
            <person name="Newes C."/>
            <person name="Nguyen C."/>
            <person name="Nguyen N."/>
            <person name="Nguyen T."/>
            <person name="Nicol R."/>
            <person name="Nielsen C."/>
            <person name="Nizzari M."/>
            <person name="Norbu C."/>
            <person name="Norbu N."/>
            <person name="O'donnell P."/>
            <person name="Okoawo O."/>
            <person name="O'leary S."/>
            <person name="Omotosho B."/>
            <person name="O'neill K."/>
            <person name="Osman S."/>
            <person name="Parker S."/>
            <person name="Perrin D."/>
            <person name="Phunkhang P."/>
            <person name="Piqani B."/>
            <person name="Purcell S."/>
            <person name="Rachupka T."/>
            <person name="Ramasamy U."/>
            <person name="Rameau R."/>
            <person name="Ray V."/>
            <person name="Raymond C."/>
            <person name="Retta R."/>
            <person name="Richardson S."/>
            <person name="Rise C."/>
            <person name="Rodriguez J."/>
            <person name="Rogers J."/>
            <person name="Rogov P."/>
            <person name="Rutman M."/>
            <person name="Schupbach R."/>
            <person name="Seaman C."/>
            <person name="Settipalli S."/>
            <person name="Sharpe T."/>
            <person name="Sheridan J."/>
            <person name="Sherpa N."/>
            <person name="Shi J."/>
            <person name="Smirnov S."/>
            <person name="Smith C."/>
            <person name="Sougnez C."/>
            <person name="Spencer B."/>
            <person name="Stalker J."/>
            <person name="Stange-thomann N."/>
            <person name="Stavropoulos S."/>
            <person name="Stetson K."/>
            <person name="Stone C."/>
            <person name="Stone S."/>
            <person name="Stubbs M."/>
            <person name="Talamas J."/>
            <person name="Tchuinga P."/>
            <person name="Tenzing P."/>
            <person name="Tesfaye S."/>
            <person name="Theodore J."/>
            <person name="Thoulutsang Y."/>
            <person name="Topham K."/>
            <person name="Towey S."/>
            <person name="Tsamla T."/>
            <person name="Tsomo N."/>
            <person name="Vallee D."/>
            <person name="Vassiliev H."/>
            <person name="Venkataraman V."/>
            <person name="Vinson J."/>
            <person name="Vo A."/>
            <person name="Wade C."/>
            <person name="Wang S."/>
            <person name="Wangchuk T."/>
            <person name="Wangdi T."/>
            <person name="Whittaker C."/>
            <person name="Wilkinson J."/>
            <person name="Wu Y."/>
            <person name="Wyman D."/>
            <person name="Yadav S."/>
            <person name="Yang S."/>
            <person name="Yang X."/>
            <person name="Yeager S."/>
            <person name="Yee E."/>
            <person name="Young G."/>
            <person name="Zainoun J."/>
            <person name="Zembeck L."/>
            <person name="Zimmer A."/>
            <person name="Zody M."/>
            <person name="Lander E."/>
        </authorList>
    </citation>
    <scope>NUCLEOTIDE SEQUENCE [LARGE SCALE GENOMIC DNA]</scope>
</reference>
<dbReference type="Ensembl" id="ENSCSAVT00000005104.1">
    <property type="protein sequence ID" value="ENSCSAVP00000005033.1"/>
    <property type="gene ID" value="ENSCSAVG00000003003.1"/>
</dbReference>
<dbReference type="InParanoid" id="H2YI84"/>
<dbReference type="GO" id="GO:0006886">
    <property type="term" value="P:intracellular protein transport"/>
    <property type="evidence" value="ECO:0007669"/>
    <property type="project" value="InterPro"/>
</dbReference>
<accession>H2YI84</accession>
<dbReference type="GO" id="GO:0031267">
    <property type="term" value="F:small GTPase binding"/>
    <property type="evidence" value="ECO:0007669"/>
    <property type="project" value="InterPro"/>
</dbReference>
<protein>
    <recommendedName>
        <fullName evidence="2">RabBD domain-containing protein</fullName>
    </recommendedName>
</protein>
<feature type="compositionally biased region" description="Acidic residues" evidence="1">
    <location>
        <begin position="139"/>
        <end position="148"/>
    </location>
</feature>
<dbReference type="PANTHER" id="PTHR45716">
    <property type="entry name" value="BITESIZE, ISOFORM I"/>
    <property type="match status" value="1"/>
</dbReference>
<dbReference type="Gene3D" id="6.10.250.3000">
    <property type="match status" value="1"/>
</dbReference>
<reference evidence="3" key="3">
    <citation type="submission" date="2025-09" db="UniProtKB">
        <authorList>
            <consortium name="Ensembl"/>
        </authorList>
    </citation>
    <scope>IDENTIFICATION</scope>
</reference>
<evidence type="ECO:0000313" key="3">
    <source>
        <dbReference type="Ensembl" id="ENSCSAVP00000005033.1"/>
    </source>
</evidence>
<dbReference type="GO" id="GO:0005886">
    <property type="term" value="C:plasma membrane"/>
    <property type="evidence" value="ECO:0007669"/>
    <property type="project" value="TreeGrafter"/>
</dbReference>
<evidence type="ECO:0000313" key="4">
    <source>
        <dbReference type="Proteomes" id="UP000007875"/>
    </source>
</evidence>
<dbReference type="GO" id="GO:0070382">
    <property type="term" value="C:exocytic vesicle"/>
    <property type="evidence" value="ECO:0007669"/>
    <property type="project" value="TreeGrafter"/>
</dbReference>
<dbReference type="GO" id="GO:0042043">
    <property type="term" value="F:neurexin family protein binding"/>
    <property type="evidence" value="ECO:0007669"/>
    <property type="project" value="TreeGrafter"/>
</dbReference>
<dbReference type="InterPro" id="IPR010911">
    <property type="entry name" value="Rab_BD"/>
</dbReference>
<evidence type="ECO:0000256" key="1">
    <source>
        <dbReference type="SAM" id="MobiDB-lite"/>
    </source>
</evidence>
<feature type="domain" description="RabBD" evidence="2">
    <location>
        <begin position="4"/>
        <end position="66"/>
    </location>
</feature>
<feature type="region of interest" description="Disordered" evidence="1">
    <location>
        <begin position="114"/>
        <end position="171"/>
    </location>
</feature>